<dbReference type="VEuPathDB" id="FungiDB:H257_07087"/>
<evidence type="ECO:0000256" key="1">
    <source>
        <dbReference type="SAM" id="Phobius"/>
    </source>
</evidence>
<dbReference type="Proteomes" id="UP000266239">
    <property type="component" value="Unassembled WGS sequence"/>
</dbReference>
<proteinExistence type="predicted"/>
<name>A0A397A4Y7_APHAT</name>
<keyword evidence="1" id="KW-0812">Transmembrane</keyword>
<sequence>MRMLRGDGDGSSSGSSSRDLSKQRDILMVLRGAGRYILGSLALVMLWQVASLVLKVERTISHDRWSDSALFALVACYIGWIVVTVLGGLCGLYSSVYLDIPTASWCLRRWWLLIVFQVVEGAVLFGVLCDTHCSIAIWQAGFEWNTLSLLSTEAFFLVYVYLYMHILQACAEVERQDDVSDDAYSSCFSSKQNHLDKKLSPIVYGSTSTSITTIQV</sequence>
<dbReference type="EMBL" id="QUTA01008795">
    <property type="protein sequence ID" value="RHY02642.1"/>
    <property type="molecule type" value="Genomic_DNA"/>
</dbReference>
<comment type="caution">
    <text evidence="2">The sequence shown here is derived from an EMBL/GenBank/DDBJ whole genome shotgun (WGS) entry which is preliminary data.</text>
</comment>
<evidence type="ECO:0000313" key="2">
    <source>
        <dbReference type="EMBL" id="RHY02642.1"/>
    </source>
</evidence>
<accession>A0A397A4Y7</accession>
<protein>
    <submittedName>
        <fullName evidence="2">Uncharacterized protein</fullName>
    </submittedName>
</protein>
<dbReference type="AlphaFoldDB" id="A0A397A4Y7"/>
<feature type="transmembrane region" description="Helical" evidence="1">
    <location>
        <begin position="70"/>
        <end position="98"/>
    </location>
</feature>
<gene>
    <name evidence="2" type="ORF">DYB25_011569</name>
</gene>
<feature type="transmembrane region" description="Helical" evidence="1">
    <location>
        <begin position="110"/>
        <end position="138"/>
    </location>
</feature>
<evidence type="ECO:0000313" key="3">
    <source>
        <dbReference type="Proteomes" id="UP000266239"/>
    </source>
</evidence>
<keyword evidence="1" id="KW-1133">Transmembrane helix</keyword>
<reference evidence="2 3" key="1">
    <citation type="submission" date="2018-08" db="EMBL/GenBank/DDBJ databases">
        <title>Aphanomyces genome sequencing and annotation.</title>
        <authorList>
            <person name="Minardi D."/>
            <person name="Oidtmann B."/>
            <person name="Van Der Giezen M."/>
            <person name="Studholme D.J."/>
        </authorList>
    </citation>
    <scope>NUCLEOTIDE SEQUENCE [LARGE SCALE GENOMIC DNA]</scope>
    <source>
        <strain evidence="2 3">Yx</strain>
    </source>
</reference>
<keyword evidence="1" id="KW-0472">Membrane</keyword>
<organism evidence="2 3">
    <name type="scientific">Aphanomyces astaci</name>
    <name type="common">Crayfish plague agent</name>
    <dbReference type="NCBI Taxonomy" id="112090"/>
    <lineage>
        <taxon>Eukaryota</taxon>
        <taxon>Sar</taxon>
        <taxon>Stramenopiles</taxon>
        <taxon>Oomycota</taxon>
        <taxon>Saprolegniomycetes</taxon>
        <taxon>Saprolegniales</taxon>
        <taxon>Verrucalvaceae</taxon>
        <taxon>Aphanomyces</taxon>
    </lineage>
</organism>
<feature type="transmembrane region" description="Helical" evidence="1">
    <location>
        <begin position="28"/>
        <end position="50"/>
    </location>
</feature>
<feature type="transmembrane region" description="Helical" evidence="1">
    <location>
        <begin position="144"/>
        <end position="162"/>
    </location>
</feature>